<gene>
    <name evidence="1" type="ORF">AWB80_08158</name>
</gene>
<dbReference type="RefSeq" id="WP_061180327.1">
    <property type="nucleotide sequence ID" value="NZ_FCOE02000068.1"/>
</dbReference>
<proteinExistence type="predicted"/>
<sequence length="120" mass="13586">MKSLSTKAQRKLGNWLLSGDTGVSSETMAAIALGATSLGGKHHYRGDAPHDPSDFGRCYRLVINVPEIREFFPRIAKKVKPFAGILREWDDLVRIYERDKPMGRSDELCRRIQELRGEKA</sequence>
<dbReference type="STRING" id="1777141.AWB80_08158"/>
<keyword evidence="2" id="KW-1185">Reference proteome</keyword>
<comment type="caution">
    <text evidence="1">The sequence shown here is derived from an EMBL/GenBank/DDBJ whole genome shotgun (WGS) entry which is preliminary data.</text>
</comment>
<dbReference type="OrthoDB" id="9813793at2"/>
<name>A0A158E4C7_9BURK</name>
<protein>
    <submittedName>
        <fullName evidence="1">Uncharacterized protein</fullName>
    </submittedName>
</protein>
<dbReference type="EMBL" id="FCOE02000068">
    <property type="protein sequence ID" value="SAL01580.1"/>
    <property type="molecule type" value="Genomic_DNA"/>
</dbReference>
<evidence type="ECO:0000313" key="2">
    <source>
        <dbReference type="Proteomes" id="UP000054911"/>
    </source>
</evidence>
<accession>A0A158E4C7</accession>
<evidence type="ECO:0000313" key="1">
    <source>
        <dbReference type="EMBL" id="SAL01580.1"/>
    </source>
</evidence>
<dbReference type="AlphaFoldDB" id="A0A158E4C7"/>
<dbReference type="Proteomes" id="UP000054911">
    <property type="component" value="Unassembled WGS sequence"/>
</dbReference>
<reference evidence="1" key="1">
    <citation type="submission" date="2016-01" db="EMBL/GenBank/DDBJ databases">
        <authorList>
            <person name="Peeters C."/>
        </authorList>
    </citation>
    <scope>NUCLEOTIDE SEQUENCE [LARGE SCALE GENOMIC DNA]</scope>
    <source>
        <strain evidence="1">LMG 29323</strain>
    </source>
</reference>
<organism evidence="1 2">
    <name type="scientific">Caballeronia pedi</name>
    <dbReference type="NCBI Taxonomy" id="1777141"/>
    <lineage>
        <taxon>Bacteria</taxon>
        <taxon>Pseudomonadati</taxon>
        <taxon>Pseudomonadota</taxon>
        <taxon>Betaproteobacteria</taxon>
        <taxon>Burkholderiales</taxon>
        <taxon>Burkholderiaceae</taxon>
        <taxon>Caballeronia</taxon>
    </lineage>
</organism>